<dbReference type="SUPFAM" id="SSF47413">
    <property type="entry name" value="lambda repressor-like DNA-binding domains"/>
    <property type="match status" value="1"/>
</dbReference>
<dbReference type="Gene3D" id="1.10.260.40">
    <property type="entry name" value="lambda repressor-like DNA-binding domains"/>
    <property type="match status" value="1"/>
</dbReference>
<dbReference type="Proteomes" id="UP001500618">
    <property type="component" value="Unassembled WGS sequence"/>
</dbReference>
<dbReference type="InterPro" id="IPR010982">
    <property type="entry name" value="Lambda_DNA-bd_dom_sf"/>
</dbReference>
<name>A0ABN2IS27_9ACTN</name>
<evidence type="ECO:0000313" key="6">
    <source>
        <dbReference type="Proteomes" id="UP001500618"/>
    </source>
</evidence>
<protein>
    <submittedName>
        <fullName evidence="5">LacI family DNA-binding transcriptional regulator</fullName>
    </submittedName>
</protein>
<keyword evidence="3" id="KW-0804">Transcription</keyword>
<evidence type="ECO:0000313" key="5">
    <source>
        <dbReference type="EMBL" id="GAA1710515.1"/>
    </source>
</evidence>
<dbReference type="InterPro" id="IPR028082">
    <property type="entry name" value="Peripla_BP_I"/>
</dbReference>
<sequence length="339" mass="36145">MGPSQPERPTLDAVAARAGVSASTVSRVVRGSTPVSPEVEKNVREAIAALGYVPNLAARQLVTSRSDTVGLVVAEDQTQMLGQPFFAGMVEGVSAELADTPYRFVIVVARSATDRTWLEDYVRGRHVDGVMLLAPQRGDSFGRILQDTGVPVVFLGKPFATPGACYVDADNVGGARRAVEYLYANGRRRIATVTGIPTKRSSHDRYAGYQRGLAAVGLPEDPALVVSSDYTEEGARAGTAELISRDVPFDAILTASDVNAVGVLEALRTAKKRVPREVAVIGFGDDLDSGRAWLPLTTVSQPTVQMGRELARLMVAAITGGKTRRKVILPTELVVRSTT</sequence>
<dbReference type="PANTHER" id="PTHR30146">
    <property type="entry name" value="LACI-RELATED TRANSCRIPTIONAL REPRESSOR"/>
    <property type="match status" value="1"/>
</dbReference>
<comment type="caution">
    <text evidence="5">The sequence shown here is derived from an EMBL/GenBank/DDBJ whole genome shotgun (WGS) entry which is preliminary data.</text>
</comment>
<keyword evidence="2 5" id="KW-0238">DNA-binding</keyword>
<organism evidence="5 6">
    <name type="scientific">Fodinicola feengrottensis</name>
    <dbReference type="NCBI Taxonomy" id="435914"/>
    <lineage>
        <taxon>Bacteria</taxon>
        <taxon>Bacillati</taxon>
        <taxon>Actinomycetota</taxon>
        <taxon>Actinomycetes</taxon>
        <taxon>Mycobacteriales</taxon>
        <taxon>Fodinicola</taxon>
    </lineage>
</organism>
<keyword evidence="6" id="KW-1185">Reference proteome</keyword>
<evidence type="ECO:0000259" key="4">
    <source>
        <dbReference type="PROSITE" id="PS50932"/>
    </source>
</evidence>
<dbReference type="CDD" id="cd01392">
    <property type="entry name" value="HTH_LacI"/>
    <property type="match status" value="1"/>
</dbReference>
<dbReference type="InterPro" id="IPR000843">
    <property type="entry name" value="HTH_LacI"/>
</dbReference>
<proteinExistence type="predicted"/>
<dbReference type="PANTHER" id="PTHR30146:SF109">
    <property type="entry name" value="HTH-TYPE TRANSCRIPTIONAL REGULATOR GALS"/>
    <property type="match status" value="1"/>
</dbReference>
<dbReference type="RefSeq" id="WP_344314407.1">
    <property type="nucleotide sequence ID" value="NZ_BAAANY010000036.1"/>
</dbReference>
<evidence type="ECO:0000256" key="3">
    <source>
        <dbReference type="ARBA" id="ARBA00023163"/>
    </source>
</evidence>
<feature type="domain" description="HTH lacI-type" evidence="4">
    <location>
        <begin position="9"/>
        <end position="63"/>
    </location>
</feature>
<evidence type="ECO:0000256" key="2">
    <source>
        <dbReference type="ARBA" id="ARBA00023125"/>
    </source>
</evidence>
<dbReference type="InterPro" id="IPR046335">
    <property type="entry name" value="LacI/GalR-like_sensor"/>
</dbReference>
<dbReference type="PROSITE" id="PS50932">
    <property type="entry name" value="HTH_LACI_2"/>
    <property type="match status" value="1"/>
</dbReference>
<dbReference type="Pfam" id="PF13377">
    <property type="entry name" value="Peripla_BP_3"/>
    <property type="match status" value="1"/>
</dbReference>
<evidence type="ECO:0000256" key="1">
    <source>
        <dbReference type="ARBA" id="ARBA00023015"/>
    </source>
</evidence>
<dbReference type="GO" id="GO:0003677">
    <property type="term" value="F:DNA binding"/>
    <property type="evidence" value="ECO:0007669"/>
    <property type="project" value="UniProtKB-KW"/>
</dbReference>
<dbReference type="SUPFAM" id="SSF53822">
    <property type="entry name" value="Periplasmic binding protein-like I"/>
    <property type="match status" value="1"/>
</dbReference>
<keyword evidence="1" id="KW-0805">Transcription regulation</keyword>
<dbReference type="Gene3D" id="3.40.50.2300">
    <property type="match status" value="2"/>
</dbReference>
<dbReference type="EMBL" id="BAAANY010000036">
    <property type="protein sequence ID" value="GAA1710515.1"/>
    <property type="molecule type" value="Genomic_DNA"/>
</dbReference>
<dbReference type="Pfam" id="PF00356">
    <property type="entry name" value="LacI"/>
    <property type="match status" value="1"/>
</dbReference>
<dbReference type="CDD" id="cd06267">
    <property type="entry name" value="PBP1_LacI_sugar_binding-like"/>
    <property type="match status" value="1"/>
</dbReference>
<accession>A0ABN2IS27</accession>
<gene>
    <name evidence="5" type="ORF">GCM10009765_69780</name>
</gene>
<reference evidence="5 6" key="1">
    <citation type="journal article" date="2019" name="Int. J. Syst. Evol. Microbiol.">
        <title>The Global Catalogue of Microorganisms (GCM) 10K type strain sequencing project: providing services to taxonomists for standard genome sequencing and annotation.</title>
        <authorList>
            <consortium name="The Broad Institute Genomics Platform"/>
            <consortium name="The Broad Institute Genome Sequencing Center for Infectious Disease"/>
            <person name="Wu L."/>
            <person name="Ma J."/>
        </authorList>
    </citation>
    <scope>NUCLEOTIDE SEQUENCE [LARGE SCALE GENOMIC DNA]</scope>
    <source>
        <strain evidence="5 6">JCM 14718</strain>
    </source>
</reference>
<dbReference type="SMART" id="SM00354">
    <property type="entry name" value="HTH_LACI"/>
    <property type="match status" value="1"/>
</dbReference>